<feature type="compositionally biased region" description="Pro residues" evidence="1">
    <location>
        <begin position="292"/>
        <end position="312"/>
    </location>
</feature>
<dbReference type="SMART" id="SM00239">
    <property type="entry name" value="C2"/>
    <property type="match status" value="1"/>
</dbReference>
<evidence type="ECO:0000313" key="3">
    <source>
        <dbReference type="EMBL" id="KNE64415.1"/>
    </source>
</evidence>
<feature type="compositionally biased region" description="Low complexity" evidence="1">
    <location>
        <begin position="349"/>
        <end position="364"/>
    </location>
</feature>
<reference evidence="4" key="2">
    <citation type="submission" date="2009-11" db="EMBL/GenBank/DDBJ databases">
        <title>The Genome Sequence of Allomyces macrogynus strain ATCC 38327.</title>
        <authorList>
            <consortium name="The Broad Institute Genome Sequencing Platform"/>
            <person name="Russ C."/>
            <person name="Cuomo C."/>
            <person name="Shea T."/>
            <person name="Young S.K."/>
            <person name="Zeng Q."/>
            <person name="Koehrsen M."/>
            <person name="Haas B."/>
            <person name="Borodovsky M."/>
            <person name="Guigo R."/>
            <person name="Alvarado L."/>
            <person name="Berlin A."/>
            <person name="Borenstein D."/>
            <person name="Chen Z."/>
            <person name="Engels R."/>
            <person name="Freedman E."/>
            <person name="Gellesch M."/>
            <person name="Goldberg J."/>
            <person name="Griggs A."/>
            <person name="Gujja S."/>
            <person name="Heiman D."/>
            <person name="Hepburn T."/>
            <person name="Howarth C."/>
            <person name="Jen D."/>
            <person name="Larson L."/>
            <person name="Lewis B."/>
            <person name="Mehta T."/>
            <person name="Park D."/>
            <person name="Pearson M."/>
            <person name="Roberts A."/>
            <person name="Saif S."/>
            <person name="Shenoy N."/>
            <person name="Sisk P."/>
            <person name="Stolte C."/>
            <person name="Sykes S."/>
            <person name="Walk T."/>
            <person name="White J."/>
            <person name="Yandava C."/>
            <person name="Burger G."/>
            <person name="Gray M.W."/>
            <person name="Holland P.W.H."/>
            <person name="King N."/>
            <person name="Lang F.B.F."/>
            <person name="Roger A.J."/>
            <person name="Ruiz-Trillo I."/>
            <person name="Lander E."/>
            <person name="Nusbaum C."/>
        </authorList>
    </citation>
    <scope>NUCLEOTIDE SEQUENCE [LARGE SCALE GENOMIC DNA]</scope>
    <source>
        <strain evidence="4">ATCC 38327</strain>
    </source>
</reference>
<dbReference type="CDD" id="cd00030">
    <property type="entry name" value="C2"/>
    <property type="match status" value="1"/>
</dbReference>
<accession>A0A0L0SPW7</accession>
<dbReference type="AlphaFoldDB" id="A0A0L0SPW7"/>
<feature type="compositionally biased region" description="Low complexity" evidence="1">
    <location>
        <begin position="172"/>
        <end position="198"/>
    </location>
</feature>
<keyword evidence="4" id="KW-1185">Reference proteome</keyword>
<dbReference type="InterPro" id="IPR000008">
    <property type="entry name" value="C2_dom"/>
</dbReference>
<feature type="compositionally biased region" description="Low complexity" evidence="1">
    <location>
        <begin position="138"/>
        <end position="148"/>
    </location>
</feature>
<feature type="region of interest" description="Disordered" evidence="1">
    <location>
        <begin position="138"/>
        <end position="269"/>
    </location>
</feature>
<organism evidence="3 4">
    <name type="scientific">Allomyces macrogynus (strain ATCC 38327)</name>
    <name type="common">Allomyces javanicus var. macrogynus</name>
    <dbReference type="NCBI Taxonomy" id="578462"/>
    <lineage>
        <taxon>Eukaryota</taxon>
        <taxon>Fungi</taxon>
        <taxon>Fungi incertae sedis</taxon>
        <taxon>Blastocladiomycota</taxon>
        <taxon>Blastocladiomycetes</taxon>
        <taxon>Blastocladiales</taxon>
        <taxon>Blastocladiaceae</taxon>
        <taxon>Allomyces</taxon>
    </lineage>
</organism>
<dbReference type="InterPro" id="IPR052981">
    <property type="entry name" value="Ingression_C2_domain"/>
</dbReference>
<evidence type="ECO:0000259" key="2">
    <source>
        <dbReference type="PROSITE" id="PS50004"/>
    </source>
</evidence>
<dbReference type="PANTHER" id="PTHR47052:SF3">
    <property type="entry name" value="INGRESSION PROTEIN 1"/>
    <property type="match status" value="1"/>
</dbReference>
<feature type="region of interest" description="Disordered" evidence="1">
    <location>
        <begin position="284"/>
        <end position="312"/>
    </location>
</feature>
<feature type="region of interest" description="Disordered" evidence="1">
    <location>
        <begin position="344"/>
        <end position="369"/>
    </location>
</feature>
<protein>
    <recommendedName>
        <fullName evidence="2">C2 domain-containing protein</fullName>
    </recommendedName>
</protein>
<feature type="compositionally biased region" description="Pro residues" evidence="1">
    <location>
        <begin position="228"/>
        <end position="240"/>
    </location>
</feature>
<sequence>MSELIVTVLEGKGLGGTGKARKVVRDPMVVLQVGAVKRNTKVKFKAGDHPEWKQVFTFKNIREDTKIWVQLYDGANPTRERLVGELRATLGELILYQTEAGIWLQLTDTISSTRPRGQVLLQLETSVAVTSESHAAAAATVAAAANRTRPPRSPSESPPPSRMSPHPRHSSPSRPGSRPSSRPTPMRLQKPPVVTPLEVTPPTPTTENGFGEEEEHEDAVPALLVQPPTAPRPGTTPSPEPVVDGALLSPHTRPSDSVTVDSETDAEVQEQHQYLDVPPAVEGYQQQQAEPAPEPPAEPPASTVPPPLPPLPPMVDYAAAPMPVPSRIQRPVSANFTGVQMPWFPSTPPGTSSGAGAPASPPATDSLGRRRYSLGDALHSNLGVPGASSQQGPASPYYSPIMMPVPMPIASGNPETDAYGAAYGMPLPIPGSIQMPVPVAPGDGPVAVSPPVRPLPVYSQAAPSPMVNPGAPSPMANGYPAQPAPGYAYASQPAPYASQPAPYASQPAPYASGYGSPTAYATGYGSPAMYNQPAYFQSRPTAPAMSPMLLGQGAQPASTAPTGRVLGPGALPTAVTTSTAPPVYAGPLHYPYACPGTVLPAAAGSGSTAVATHAIVGTHSTGPATVESPTQWAAAYNVPVPPIPNEEPSVEAHRPNTLPHALGHYYASSNYLNSKPLPYVPTSGTRQV</sequence>
<dbReference type="InterPro" id="IPR035892">
    <property type="entry name" value="C2_domain_sf"/>
</dbReference>
<dbReference type="Pfam" id="PF00168">
    <property type="entry name" value="C2"/>
    <property type="match status" value="1"/>
</dbReference>
<dbReference type="PROSITE" id="PS50004">
    <property type="entry name" value="C2"/>
    <property type="match status" value="1"/>
</dbReference>
<name>A0A0L0SPW7_ALLM3</name>
<dbReference type="OrthoDB" id="5586980at2759"/>
<proteinExistence type="predicted"/>
<dbReference type="VEuPathDB" id="FungiDB:AMAG_09438"/>
<dbReference type="PANTHER" id="PTHR47052">
    <property type="entry name" value="CONSERVED SERINE PROLINE-RICH PROTEIN (AFU_ORTHOLOGUE AFUA_2G01790)"/>
    <property type="match status" value="1"/>
</dbReference>
<feature type="domain" description="C2" evidence="2">
    <location>
        <begin position="1"/>
        <end position="104"/>
    </location>
</feature>
<gene>
    <name evidence="3" type="ORF">AMAG_09438</name>
</gene>
<evidence type="ECO:0000313" key="4">
    <source>
        <dbReference type="Proteomes" id="UP000054350"/>
    </source>
</evidence>
<dbReference type="SUPFAM" id="SSF49562">
    <property type="entry name" value="C2 domain (Calcium/lipid-binding domain, CaLB)"/>
    <property type="match status" value="1"/>
</dbReference>
<evidence type="ECO:0000256" key="1">
    <source>
        <dbReference type="SAM" id="MobiDB-lite"/>
    </source>
</evidence>
<feature type="compositionally biased region" description="Pro residues" evidence="1">
    <location>
        <begin position="151"/>
        <end position="162"/>
    </location>
</feature>
<dbReference type="Proteomes" id="UP000054350">
    <property type="component" value="Unassembled WGS sequence"/>
</dbReference>
<dbReference type="EMBL" id="GG745344">
    <property type="protein sequence ID" value="KNE64415.1"/>
    <property type="molecule type" value="Genomic_DNA"/>
</dbReference>
<reference evidence="3 4" key="1">
    <citation type="submission" date="2009-11" db="EMBL/GenBank/DDBJ databases">
        <title>Annotation of Allomyces macrogynus ATCC 38327.</title>
        <authorList>
            <consortium name="The Broad Institute Genome Sequencing Platform"/>
            <person name="Russ C."/>
            <person name="Cuomo C."/>
            <person name="Burger G."/>
            <person name="Gray M.W."/>
            <person name="Holland P.W.H."/>
            <person name="King N."/>
            <person name="Lang F.B.F."/>
            <person name="Roger A.J."/>
            <person name="Ruiz-Trillo I."/>
            <person name="Young S.K."/>
            <person name="Zeng Q."/>
            <person name="Gargeya S."/>
            <person name="Fitzgerald M."/>
            <person name="Haas B."/>
            <person name="Abouelleil A."/>
            <person name="Alvarado L."/>
            <person name="Arachchi H.M."/>
            <person name="Berlin A."/>
            <person name="Chapman S.B."/>
            <person name="Gearin G."/>
            <person name="Goldberg J."/>
            <person name="Griggs A."/>
            <person name="Gujja S."/>
            <person name="Hansen M."/>
            <person name="Heiman D."/>
            <person name="Howarth C."/>
            <person name="Larimer J."/>
            <person name="Lui A."/>
            <person name="MacDonald P.J.P."/>
            <person name="McCowen C."/>
            <person name="Montmayeur A."/>
            <person name="Murphy C."/>
            <person name="Neiman D."/>
            <person name="Pearson M."/>
            <person name="Priest M."/>
            <person name="Roberts A."/>
            <person name="Saif S."/>
            <person name="Shea T."/>
            <person name="Sisk P."/>
            <person name="Stolte C."/>
            <person name="Sykes S."/>
            <person name="Wortman J."/>
            <person name="Nusbaum C."/>
            <person name="Birren B."/>
        </authorList>
    </citation>
    <scope>NUCLEOTIDE SEQUENCE [LARGE SCALE GENOMIC DNA]</scope>
    <source>
        <strain evidence="3 4">ATCC 38327</strain>
    </source>
</reference>
<dbReference type="Gene3D" id="2.60.40.150">
    <property type="entry name" value="C2 domain"/>
    <property type="match status" value="1"/>
</dbReference>